<dbReference type="Proteomes" id="UP000248326">
    <property type="component" value="Unassembled WGS sequence"/>
</dbReference>
<evidence type="ECO:0000313" key="1">
    <source>
        <dbReference type="EMBL" id="PYE55387.1"/>
    </source>
</evidence>
<evidence type="ECO:0000313" key="2">
    <source>
        <dbReference type="Proteomes" id="UP000248326"/>
    </source>
</evidence>
<name>A0A318S8M7_9DEIO</name>
<reference evidence="1 2" key="1">
    <citation type="submission" date="2018-06" db="EMBL/GenBank/DDBJ databases">
        <title>Genomic Encyclopedia of Type Strains, Phase IV (KMG-IV): sequencing the most valuable type-strain genomes for metagenomic binning, comparative biology and taxonomic classification.</title>
        <authorList>
            <person name="Goeker M."/>
        </authorList>
    </citation>
    <scope>NUCLEOTIDE SEQUENCE [LARGE SCALE GENOMIC DNA]</scope>
    <source>
        <strain evidence="1 2">DSM 18048</strain>
    </source>
</reference>
<gene>
    <name evidence="1" type="ORF">DES52_103220</name>
</gene>
<keyword evidence="2" id="KW-1185">Reference proteome</keyword>
<accession>A0A318S8M7</accession>
<sequence length="33" mass="3590">MKSVIVTTLLLSTVVLRAKVERGFIAGVVTTMR</sequence>
<dbReference type="AlphaFoldDB" id="A0A318S8M7"/>
<dbReference type="EMBL" id="QJSX01000003">
    <property type="protein sequence ID" value="PYE55387.1"/>
    <property type="molecule type" value="Genomic_DNA"/>
</dbReference>
<comment type="caution">
    <text evidence="1">The sequence shown here is derived from an EMBL/GenBank/DDBJ whole genome shotgun (WGS) entry which is preliminary data.</text>
</comment>
<organism evidence="1 2">
    <name type="scientific">Deinococcus yavapaiensis KR-236</name>
    <dbReference type="NCBI Taxonomy" id="694435"/>
    <lineage>
        <taxon>Bacteria</taxon>
        <taxon>Thermotogati</taxon>
        <taxon>Deinococcota</taxon>
        <taxon>Deinococci</taxon>
        <taxon>Deinococcales</taxon>
        <taxon>Deinococcaceae</taxon>
        <taxon>Deinococcus</taxon>
    </lineage>
</organism>
<protein>
    <submittedName>
        <fullName evidence="1">Uncharacterized protein</fullName>
    </submittedName>
</protein>
<proteinExistence type="predicted"/>